<sequence length="41" mass="4554">MGAKNPSIADYKPLSERVYCHRIGKTRLSGNPPLPANWSLD</sequence>
<organism evidence="1 2">
    <name type="scientific">Coleofasciculus chthonoplastes PCC 7420</name>
    <dbReference type="NCBI Taxonomy" id="118168"/>
    <lineage>
        <taxon>Bacteria</taxon>
        <taxon>Bacillati</taxon>
        <taxon>Cyanobacteriota</taxon>
        <taxon>Cyanophyceae</taxon>
        <taxon>Coleofasciculales</taxon>
        <taxon>Coleofasciculaceae</taxon>
        <taxon>Coleofasciculus</taxon>
    </lineage>
</organism>
<evidence type="ECO:0000313" key="2">
    <source>
        <dbReference type="Proteomes" id="UP000003835"/>
    </source>
</evidence>
<accession>B4VQT0</accession>
<protein>
    <submittedName>
        <fullName evidence="1">Uncharacterized protein</fullName>
    </submittedName>
</protein>
<name>B4VQT0_9CYAN</name>
<reference evidence="1 2" key="1">
    <citation type="submission" date="2008-07" db="EMBL/GenBank/DDBJ databases">
        <authorList>
            <person name="Tandeau de Marsac N."/>
            <person name="Ferriera S."/>
            <person name="Johnson J."/>
            <person name="Kravitz S."/>
            <person name="Beeson K."/>
            <person name="Sutton G."/>
            <person name="Rogers Y.-H."/>
            <person name="Friedman R."/>
            <person name="Frazier M."/>
            <person name="Venter J.C."/>
        </authorList>
    </citation>
    <scope>NUCLEOTIDE SEQUENCE [LARGE SCALE GENOMIC DNA]</scope>
    <source>
        <strain evidence="1 2">PCC 7420</strain>
    </source>
</reference>
<keyword evidence="2" id="KW-1185">Reference proteome</keyword>
<dbReference type="Proteomes" id="UP000003835">
    <property type="component" value="Unassembled WGS sequence"/>
</dbReference>
<proteinExistence type="predicted"/>
<dbReference type="EMBL" id="DS989848">
    <property type="protein sequence ID" value="EDX75708.1"/>
    <property type="molecule type" value="Genomic_DNA"/>
</dbReference>
<dbReference type="HOGENOM" id="CLU_3268530_0_0_3"/>
<dbReference type="AlphaFoldDB" id="B4VQT0"/>
<gene>
    <name evidence="1" type="ORF">MC7420_6363</name>
</gene>
<evidence type="ECO:0000313" key="1">
    <source>
        <dbReference type="EMBL" id="EDX75708.1"/>
    </source>
</evidence>